<keyword evidence="2" id="KW-0808">Transferase</keyword>
<dbReference type="RefSeq" id="WP_091427449.1">
    <property type="nucleotide sequence ID" value="NZ_FOJB01000001.1"/>
</dbReference>
<dbReference type="EMBL" id="FOJB01000001">
    <property type="protein sequence ID" value="SEV89683.1"/>
    <property type="molecule type" value="Genomic_DNA"/>
</dbReference>
<proteinExistence type="predicted"/>
<dbReference type="PANTHER" id="PTHR43610">
    <property type="entry name" value="BLL6696 PROTEIN"/>
    <property type="match status" value="1"/>
</dbReference>
<dbReference type="Gene3D" id="3.40.630.30">
    <property type="match status" value="1"/>
</dbReference>
<dbReference type="GO" id="GO:0016747">
    <property type="term" value="F:acyltransferase activity, transferring groups other than amino-acyl groups"/>
    <property type="evidence" value="ECO:0007669"/>
    <property type="project" value="InterPro"/>
</dbReference>
<dbReference type="AlphaFoldDB" id="A0A1I0MML8"/>
<evidence type="ECO:0000313" key="2">
    <source>
        <dbReference type="EMBL" id="SEV89683.1"/>
    </source>
</evidence>
<organism evidence="2 3">
    <name type="scientific">Aliiroseovarius sediminilitoris</name>
    <dbReference type="NCBI Taxonomy" id="1173584"/>
    <lineage>
        <taxon>Bacteria</taxon>
        <taxon>Pseudomonadati</taxon>
        <taxon>Pseudomonadota</taxon>
        <taxon>Alphaproteobacteria</taxon>
        <taxon>Rhodobacterales</taxon>
        <taxon>Paracoccaceae</taxon>
        <taxon>Aliiroseovarius</taxon>
    </lineage>
</organism>
<dbReference type="Pfam" id="PF13302">
    <property type="entry name" value="Acetyltransf_3"/>
    <property type="match status" value="1"/>
</dbReference>
<reference evidence="2 3" key="1">
    <citation type="submission" date="2016-10" db="EMBL/GenBank/DDBJ databases">
        <authorList>
            <person name="de Groot N.N."/>
        </authorList>
    </citation>
    <scope>NUCLEOTIDE SEQUENCE [LARGE SCALE GENOMIC DNA]</scope>
    <source>
        <strain evidence="2 3">DSM 29439</strain>
    </source>
</reference>
<sequence length="189" mass="20770">MSFDDQPGLEGETIALRGMLESDRAMLTDAAKDAETWAGHPSRDRYKTAVFAPYFDFLLRAGGASVVTDKASGTLIGCSRYYVGPDAPEDIAIGFTFLNHHYWGGATNFEMKTLMLDHAFATFDRVWFHIDSTNPRSQRATAKLGAVRMADAALDLIGAGTPAPWLCFVLERDAWMRVKVARQGVTGKT</sequence>
<name>A0A1I0MML8_9RHOB</name>
<dbReference type="Proteomes" id="UP000199650">
    <property type="component" value="Unassembled WGS sequence"/>
</dbReference>
<dbReference type="OrthoDB" id="9801656at2"/>
<dbReference type="PANTHER" id="PTHR43610:SF1">
    <property type="entry name" value="N-ACETYLTRANSFERASE DOMAIN-CONTAINING PROTEIN"/>
    <property type="match status" value="1"/>
</dbReference>
<protein>
    <submittedName>
        <fullName evidence="2">Protein N-acetyltransferase, RimJ/RimL family</fullName>
    </submittedName>
</protein>
<accession>A0A1I0MML8</accession>
<keyword evidence="3" id="KW-1185">Reference proteome</keyword>
<dbReference type="InterPro" id="IPR000182">
    <property type="entry name" value="GNAT_dom"/>
</dbReference>
<dbReference type="InterPro" id="IPR016181">
    <property type="entry name" value="Acyl_CoA_acyltransferase"/>
</dbReference>
<feature type="domain" description="N-acetyltransferase" evidence="1">
    <location>
        <begin position="15"/>
        <end position="146"/>
    </location>
</feature>
<gene>
    <name evidence="2" type="ORF">SAMN05444851_0172</name>
</gene>
<evidence type="ECO:0000313" key="3">
    <source>
        <dbReference type="Proteomes" id="UP000199650"/>
    </source>
</evidence>
<dbReference type="SUPFAM" id="SSF55729">
    <property type="entry name" value="Acyl-CoA N-acyltransferases (Nat)"/>
    <property type="match status" value="1"/>
</dbReference>
<dbReference type="STRING" id="1173584.SAMN05444851_0172"/>
<evidence type="ECO:0000259" key="1">
    <source>
        <dbReference type="Pfam" id="PF13302"/>
    </source>
</evidence>